<proteinExistence type="predicted"/>
<protein>
    <submittedName>
        <fullName evidence="1">Uncharacterized protein</fullName>
    </submittedName>
</protein>
<gene>
    <name evidence="1" type="ORF">BO83DRAFT_19982</name>
</gene>
<dbReference type="AlphaFoldDB" id="A0A317VPI8"/>
<dbReference type="RefSeq" id="XP_025389072.1">
    <property type="nucleotide sequence ID" value="XM_025526629.1"/>
</dbReference>
<evidence type="ECO:0000313" key="2">
    <source>
        <dbReference type="Proteomes" id="UP000246171"/>
    </source>
</evidence>
<reference evidence="1" key="1">
    <citation type="submission" date="2016-12" db="EMBL/GenBank/DDBJ databases">
        <title>The genomes of Aspergillus section Nigri reveals drivers in fungal speciation.</title>
        <authorList>
            <consortium name="DOE Joint Genome Institute"/>
            <person name="Vesth T.C."/>
            <person name="Nybo J."/>
            <person name="Theobald S."/>
            <person name="Brandl J."/>
            <person name="Frisvad J.C."/>
            <person name="Nielsen K.F."/>
            <person name="Lyhne E.K."/>
            <person name="Kogle M.E."/>
            <person name="Kuo A."/>
            <person name="Riley R."/>
            <person name="Clum A."/>
            <person name="Nolan M."/>
            <person name="Lipzen A."/>
            <person name="Salamov A."/>
            <person name="Henrissat B."/>
            <person name="Wiebenga A."/>
            <person name="De vries R.P."/>
            <person name="Grigoriev I.V."/>
            <person name="Mortensen U.H."/>
            <person name="Andersen M.R."/>
            <person name="Baker S.E."/>
        </authorList>
    </citation>
    <scope>NUCLEOTIDE SEQUENCE</scope>
    <source>
        <strain evidence="1">CBS 122712</strain>
    </source>
</reference>
<comment type="caution">
    <text evidence="1">The sequence shown here is derived from an EMBL/GenBank/DDBJ whole genome shotgun (WGS) entry which is preliminary data.</text>
</comment>
<dbReference type="GeneID" id="37048591"/>
<sequence>MEHQGLVGVQRERGLSLLRTLSSPDASMPGLAHLDRPRRPMMSAGIITDCGPLCLSVIRYGTASDHSRSHGTATTSRKCHPILIPCHVSYRWINE</sequence>
<dbReference type="Proteomes" id="UP000246171">
    <property type="component" value="Unassembled WGS sequence"/>
</dbReference>
<keyword evidence="2" id="KW-1185">Reference proteome</keyword>
<organism evidence="1 2">
    <name type="scientific">Aspergillus eucalypticola (strain CBS 122712 / IBT 29274)</name>
    <dbReference type="NCBI Taxonomy" id="1448314"/>
    <lineage>
        <taxon>Eukaryota</taxon>
        <taxon>Fungi</taxon>
        <taxon>Dikarya</taxon>
        <taxon>Ascomycota</taxon>
        <taxon>Pezizomycotina</taxon>
        <taxon>Eurotiomycetes</taxon>
        <taxon>Eurotiomycetidae</taxon>
        <taxon>Eurotiales</taxon>
        <taxon>Aspergillaceae</taxon>
        <taxon>Aspergillus</taxon>
        <taxon>Aspergillus subgen. Circumdati</taxon>
    </lineage>
</organism>
<accession>A0A317VPI8</accession>
<evidence type="ECO:0000313" key="1">
    <source>
        <dbReference type="EMBL" id="PWY74977.1"/>
    </source>
</evidence>
<dbReference type="VEuPathDB" id="FungiDB:BO83DRAFT_19982"/>
<dbReference type="EMBL" id="MSFU01000010">
    <property type="protein sequence ID" value="PWY74977.1"/>
    <property type="molecule type" value="Genomic_DNA"/>
</dbReference>
<name>A0A317VPI8_ASPEC</name>